<proteinExistence type="predicted"/>
<dbReference type="KEGG" id="pstg:E8M01_16240"/>
<dbReference type="AlphaFoldDB" id="A0A4D7B5B4"/>
<dbReference type="OrthoDB" id="5465473at2"/>
<evidence type="ECO:0000313" key="1">
    <source>
        <dbReference type="EMBL" id="QCI65618.1"/>
    </source>
</evidence>
<sequence length="364" mass="36037">MEIIYDGAAVRVVSGADPLAINTAITRIVYGAGADFADLQTAFAWLSRRRITSTGQVTLQLAAGQFTSSAAIGMSHPDLGRVRIIGANMTGALPGDADFAVTGSSPAARAADALTNLTMLRARFATELRFTGGAGISLVGPLGLLDQVLIAGDGSTAPSSTGGRGLQIANSSISMGRVAVIGFGGAGILVRSSIVAISNRIYVVACAEGLVSAAGGAVDFSANLYAYGNGGAGVRATSGSLVDGTLANGIISRGNGGIGLTAADAGVVNAGAGSIIRQNGGVGVDVRRSTINLGTPTISNNGSWGIANGHSMVQILSGVFASNVNGDSVVTDSGNTALQSCTGLGTLSPAANTLGNRNGYNGVY</sequence>
<evidence type="ECO:0000313" key="2">
    <source>
        <dbReference type="Proteomes" id="UP000298781"/>
    </source>
</evidence>
<evidence type="ECO:0008006" key="3">
    <source>
        <dbReference type="Google" id="ProtNLM"/>
    </source>
</evidence>
<gene>
    <name evidence="1" type="ORF">E8M01_16240</name>
</gene>
<dbReference type="EMBL" id="CP039690">
    <property type="protein sequence ID" value="QCI65618.1"/>
    <property type="molecule type" value="Genomic_DNA"/>
</dbReference>
<accession>A0A4D7B5B4</accession>
<protein>
    <recommendedName>
        <fullName evidence="3">Right-handed parallel beta-helix repeat-containing protein</fullName>
    </recommendedName>
</protein>
<dbReference type="Proteomes" id="UP000298781">
    <property type="component" value="Chromosome"/>
</dbReference>
<reference evidence="1 2" key="1">
    <citation type="submission" date="2019-04" db="EMBL/GenBank/DDBJ databases">
        <title>Phreatobacter aquaticus sp. nov.</title>
        <authorList>
            <person name="Choi A."/>
        </authorList>
    </citation>
    <scope>NUCLEOTIDE SEQUENCE [LARGE SCALE GENOMIC DNA]</scope>
    <source>
        <strain evidence="1 2">KCTC 52518</strain>
    </source>
</reference>
<organism evidence="1 2">
    <name type="scientific">Phreatobacter stygius</name>
    <dbReference type="NCBI Taxonomy" id="1940610"/>
    <lineage>
        <taxon>Bacteria</taxon>
        <taxon>Pseudomonadati</taxon>
        <taxon>Pseudomonadota</taxon>
        <taxon>Alphaproteobacteria</taxon>
        <taxon>Hyphomicrobiales</taxon>
        <taxon>Phreatobacteraceae</taxon>
        <taxon>Phreatobacter</taxon>
    </lineage>
</organism>
<keyword evidence="2" id="KW-1185">Reference proteome</keyword>
<name>A0A4D7B5B4_9HYPH</name>